<proteinExistence type="predicted"/>
<organism evidence="1">
    <name type="scientific">Anguilla anguilla</name>
    <name type="common">European freshwater eel</name>
    <name type="synonym">Muraena anguilla</name>
    <dbReference type="NCBI Taxonomy" id="7936"/>
    <lineage>
        <taxon>Eukaryota</taxon>
        <taxon>Metazoa</taxon>
        <taxon>Chordata</taxon>
        <taxon>Craniata</taxon>
        <taxon>Vertebrata</taxon>
        <taxon>Euteleostomi</taxon>
        <taxon>Actinopterygii</taxon>
        <taxon>Neopterygii</taxon>
        <taxon>Teleostei</taxon>
        <taxon>Anguilliformes</taxon>
        <taxon>Anguillidae</taxon>
        <taxon>Anguilla</taxon>
    </lineage>
</organism>
<reference evidence="1" key="1">
    <citation type="submission" date="2014-11" db="EMBL/GenBank/DDBJ databases">
        <authorList>
            <person name="Amaro Gonzalez C."/>
        </authorList>
    </citation>
    <scope>NUCLEOTIDE SEQUENCE</scope>
</reference>
<name>A0A0E9PDZ6_ANGAN</name>
<protein>
    <submittedName>
        <fullName evidence="1">Uncharacterized protein</fullName>
    </submittedName>
</protein>
<accession>A0A0E9PDZ6</accession>
<dbReference type="EMBL" id="GBXM01105843">
    <property type="protein sequence ID" value="JAH02734.1"/>
    <property type="molecule type" value="Transcribed_RNA"/>
</dbReference>
<reference evidence="1" key="2">
    <citation type="journal article" date="2015" name="Fish Shellfish Immunol.">
        <title>Early steps in the European eel (Anguilla anguilla)-Vibrio vulnificus interaction in the gills: Role of the RtxA13 toxin.</title>
        <authorList>
            <person name="Callol A."/>
            <person name="Pajuelo D."/>
            <person name="Ebbesson L."/>
            <person name="Teles M."/>
            <person name="MacKenzie S."/>
            <person name="Amaro C."/>
        </authorList>
    </citation>
    <scope>NUCLEOTIDE SEQUENCE</scope>
</reference>
<sequence length="22" mass="2350">MKIKPLLHSSEANILSHCGSPS</sequence>
<dbReference type="AlphaFoldDB" id="A0A0E9PDZ6"/>
<evidence type="ECO:0000313" key="1">
    <source>
        <dbReference type="EMBL" id="JAH02734.1"/>
    </source>
</evidence>